<comment type="caution">
    <text evidence="2">The sequence shown here is derived from an EMBL/GenBank/DDBJ whole genome shotgun (WGS) entry which is preliminary data.</text>
</comment>
<dbReference type="EMBL" id="JBHSBU010000001">
    <property type="protein sequence ID" value="MFC4157934.1"/>
    <property type="molecule type" value="Genomic_DNA"/>
</dbReference>
<sequence length="376" mass="42029">MVPLPYTEALCALPHPYRRDADTERLFSQAMAELTAYHSAHSPGYRDWLLANQIDPQALDRIEDWSTLPPIFANYFKQRLLLSAAGEDALELTSSGTTGQKSRMRYDDRSISAAQAMVDRIFEHYGWHTPDTACNYLLLSYEPAGAITLGTAYTDQFLCKYAPVNRVVYALRHNGQGNEFDPFGVIRALQEFAAEGLPVRIFGFPAFLWFTLERMREMGYPALQLHRDSLVFLGGGWKTHAAQEIPKHTLYQRLGEQLGIPDIRCRDGYGSVEHPVPYIECPKHRFHVPVYARAYVRNTADFSLQSYGEPGFLHLISPYITSSPAHSVALSDLAVLRPGSDCGCGIDSDWFELLGRAGTAKSRSCALAASELIRGS</sequence>
<evidence type="ECO:0000313" key="3">
    <source>
        <dbReference type="Proteomes" id="UP001595791"/>
    </source>
</evidence>
<reference evidence="3" key="1">
    <citation type="journal article" date="2019" name="Int. J. Syst. Evol. Microbiol.">
        <title>The Global Catalogue of Microorganisms (GCM) 10K type strain sequencing project: providing services to taxonomists for standard genome sequencing and annotation.</title>
        <authorList>
            <consortium name="The Broad Institute Genomics Platform"/>
            <consortium name="The Broad Institute Genome Sequencing Center for Infectious Disease"/>
            <person name="Wu L."/>
            <person name="Ma J."/>
        </authorList>
    </citation>
    <scope>NUCLEOTIDE SEQUENCE [LARGE SCALE GENOMIC DNA]</scope>
    <source>
        <strain evidence="3">LMG 29894</strain>
    </source>
</reference>
<keyword evidence="3" id="KW-1185">Reference proteome</keyword>
<dbReference type="RefSeq" id="WP_378160105.1">
    <property type="nucleotide sequence ID" value="NZ_JBHSBU010000001.1"/>
</dbReference>
<evidence type="ECO:0000313" key="2">
    <source>
        <dbReference type="EMBL" id="MFC4157934.1"/>
    </source>
</evidence>
<dbReference type="Proteomes" id="UP001595791">
    <property type="component" value="Unassembled WGS sequence"/>
</dbReference>
<gene>
    <name evidence="2" type="ORF">ACFOW7_01055</name>
</gene>
<name>A0ABV8MKX9_9NEIS</name>
<dbReference type="Pfam" id="PF04443">
    <property type="entry name" value="LuxE"/>
    <property type="match status" value="1"/>
</dbReference>
<feature type="domain" description="Acyl-protein synthetase LuxE" evidence="1">
    <location>
        <begin position="22"/>
        <end position="371"/>
    </location>
</feature>
<proteinExistence type="predicted"/>
<evidence type="ECO:0000259" key="1">
    <source>
        <dbReference type="Pfam" id="PF04443"/>
    </source>
</evidence>
<accession>A0ABV8MKX9</accession>
<protein>
    <submittedName>
        <fullName evidence="2">Acyl-protein synthase</fullName>
    </submittedName>
</protein>
<dbReference type="PIRSF" id="PIRSF016580">
    <property type="entry name" value="Acyl-protein_synthetase_LuxE"/>
    <property type="match status" value="1"/>
</dbReference>
<dbReference type="InterPro" id="IPR042099">
    <property type="entry name" value="ANL_N_sf"/>
</dbReference>
<dbReference type="InterPro" id="IPR007534">
    <property type="entry name" value="LuxE"/>
</dbReference>
<dbReference type="InterPro" id="IPR016671">
    <property type="entry name" value="LuxE_bac"/>
</dbReference>
<organism evidence="2 3">
    <name type="scientific">Chitinimonas lacunae</name>
    <dbReference type="NCBI Taxonomy" id="1963018"/>
    <lineage>
        <taxon>Bacteria</taxon>
        <taxon>Pseudomonadati</taxon>
        <taxon>Pseudomonadota</taxon>
        <taxon>Betaproteobacteria</taxon>
        <taxon>Neisseriales</taxon>
        <taxon>Chitinibacteraceae</taxon>
        <taxon>Chitinimonas</taxon>
    </lineage>
</organism>
<dbReference type="SUPFAM" id="SSF56801">
    <property type="entry name" value="Acetyl-CoA synthetase-like"/>
    <property type="match status" value="1"/>
</dbReference>
<dbReference type="Gene3D" id="3.40.50.12780">
    <property type="entry name" value="N-terminal domain of ligase-like"/>
    <property type="match status" value="1"/>
</dbReference>